<name>A0A0B0PW96_GOSAR</name>
<proteinExistence type="predicted"/>
<keyword evidence="3" id="KW-1185">Reference proteome</keyword>
<dbReference type="AlphaFoldDB" id="A0A0B0PW96"/>
<evidence type="ECO:0000313" key="2">
    <source>
        <dbReference type="EMBL" id="KHG27686.1"/>
    </source>
</evidence>
<reference evidence="3" key="2">
    <citation type="submission" date="2014-09" db="EMBL/GenBank/DDBJ databases">
        <authorList>
            <person name="Mudge J."/>
            <person name="Ramaraj T."/>
            <person name="Lindquist I.E."/>
            <person name="Bharti A.K."/>
            <person name="Sundararajan A."/>
            <person name="Cameron C.T."/>
            <person name="Woodward J.E."/>
            <person name="May G.D."/>
            <person name="Brubaker C."/>
            <person name="Broadhvest J."/>
            <person name="Wilkins T.A."/>
        </authorList>
    </citation>
    <scope>NUCLEOTIDE SEQUENCE</scope>
    <source>
        <strain evidence="3">cv. AKA8401</strain>
    </source>
</reference>
<evidence type="ECO:0000313" key="3">
    <source>
        <dbReference type="Proteomes" id="UP000032142"/>
    </source>
</evidence>
<dbReference type="EMBL" id="KN441660">
    <property type="protein sequence ID" value="KHG27590.1"/>
    <property type="molecule type" value="Genomic_DNA"/>
</dbReference>
<sequence length="54" mass="6446">MWQLSSTSEWQRGHLSLEMSLLYLRLEKWGIKSHEIFQIIIVIFVGSCKFQSFL</sequence>
<evidence type="ECO:0000313" key="1">
    <source>
        <dbReference type="EMBL" id="KHG27590.1"/>
    </source>
</evidence>
<dbReference type="Proteomes" id="UP000032142">
    <property type="component" value="Unassembled WGS sequence"/>
</dbReference>
<reference evidence="2" key="1">
    <citation type="submission" date="2014-09" db="EMBL/GenBank/DDBJ databases">
        <title>G. arboreum L. cv. AKA8401 A2 genome assembly version 1.0.</title>
        <authorList>
            <person name="Mudge J."/>
            <person name="Ramaraj T."/>
            <person name="Lindquist I.E."/>
            <person name="Bharti A.K."/>
            <person name="Sundararajan A."/>
            <person name="Cameron C.T."/>
            <person name="Woodward J.E."/>
            <person name="May G.D."/>
            <person name="Brubaker C."/>
            <person name="Broadhvest J."/>
            <person name="Wilkins T.A."/>
        </authorList>
    </citation>
    <scope>NUCLEOTIDE SEQUENCE</scope>
</reference>
<gene>
    <name evidence="1" type="ORF">F383_11701</name>
    <name evidence="2" type="ORF">F383_15588</name>
</gene>
<dbReference type="EMBL" id="KN442052">
    <property type="protein sequence ID" value="KHG27686.1"/>
    <property type="molecule type" value="Genomic_DNA"/>
</dbReference>
<organism evidence="2 3">
    <name type="scientific">Gossypium arboreum</name>
    <name type="common">Tree cotton</name>
    <name type="synonym">Gossypium nanking</name>
    <dbReference type="NCBI Taxonomy" id="29729"/>
    <lineage>
        <taxon>Eukaryota</taxon>
        <taxon>Viridiplantae</taxon>
        <taxon>Streptophyta</taxon>
        <taxon>Embryophyta</taxon>
        <taxon>Tracheophyta</taxon>
        <taxon>Spermatophyta</taxon>
        <taxon>Magnoliopsida</taxon>
        <taxon>eudicotyledons</taxon>
        <taxon>Gunneridae</taxon>
        <taxon>Pentapetalae</taxon>
        <taxon>rosids</taxon>
        <taxon>malvids</taxon>
        <taxon>Malvales</taxon>
        <taxon>Malvaceae</taxon>
        <taxon>Malvoideae</taxon>
        <taxon>Gossypium</taxon>
    </lineage>
</organism>
<accession>A0A0B0PW96</accession>
<protein>
    <submittedName>
        <fullName evidence="2">Uncharacterized protein</fullName>
    </submittedName>
</protein>